<dbReference type="InterPro" id="IPR024615">
    <property type="entry name" value="CRISPR-assoc_Cmr2_N"/>
</dbReference>
<gene>
    <name evidence="5" type="ORF">C7B77_03515</name>
</gene>
<dbReference type="Gene3D" id="3.30.70.270">
    <property type="match status" value="1"/>
</dbReference>
<feature type="domain" description="Cas10/Cmr2 second palm" evidence="4">
    <location>
        <begin position="271"/>
        <end position="413"/>
    </location>
</feature>
<dbReference type="RefSeq" id="WP_106300372.1">
    <property type="nucleotide sequence ID" value="NZ_PVWO01000024.1"/>
</dbReference>
<dbReference type="InterPro" id="IPR054767">
    <property type="entry name" value="Cas10-Cmr2_palm2"/>
</dbReference>
<dbReference type="InterPro" id="IPR038242">
    <property type="entry name" value="Cmr2_N"/>
</dbReference>
<dbReference type="OrthoDB" id="9758700at2"/>
<evidence type="ECO:0000256" key="2">
    <source>
        <dbReference type="ARBA" id="ARBA00023118"/>
    </source>
</evidence>
<protein>
    <submittedName>
        <fullName evidence="5">CRISPR-associated protein</fullName>
    </submittedName>
</protein>
<evidence type="ECO:0000256" key="1">
    <source>
        <dbReference type="ARBA" id="ARBA00022741"/>
    </source>
</evidence>
<evidence type="ECO:0000313" key="6">
    <source>
        <dbReference type="Proteomes" id="UP000238937"/>
    </source>
</evidence>
<name>A0A2T1GLL7_9CYAN</name>
<proteinExistence type="predicted"/>
<evidence type="ECO:0000259" key="4">
    <source>
        <dbReference type="Pfam" id="PF22335"/>
    </source>
</evidence>
<evidence type="ECO:0000259" key="3">
    <source>
        <dbReference type="Pfam" id="PF12469"/>
    </source>
</evidence>
<keyword evidence="2" id="KW-0051">Antiviral defense</keyword>
<dbReference type="Proteomes" id="UP000238937">
    <property type="component" value="Unassembled WGS sequence"/>
</dbReference>
<accession>A0A2T1GLL7</accession>
<sequence>MTRYTAITFAPVQGFIEKSRKLRDLYGSSFILSFLAKTICNYATQQGAEVILPALIDVTRGVPNNIYLTGSIDEKSLKDTFDRAWKALVNTCRQYIEQEYQGYLQNSHYRALPWKREWDLWEKHTWELFIVCGEEGETLDDVRGKIADRKQARDWIGINWRGESSTLSGADAIAYPNMTEYNPKTSPNADAEIKEFYEFLSQNLPDSSVEPRERLSIPELVKRLITYVPVRQQFYDNFSGLENHEHLAQIEYLRTFTEIDRWEGSRWTGWFQGDGDRLGKYISSLVSGEQEATARDTRLQKFSRDMLQWGEALQSRTNRILGDRLNGRIVYAGGDDFFGVLYRNSEDGSALTPRECIEGFWYQFNALWNQCNRPISVSTGFVWAAPNVPQRDLLQHLRTTEKLAKTEGRDRLAIRILFNSGNYLDWSCPWRFLEPLFTSYHDRDGNNKNWTHLYTDIATLESRHAFSNDDSSIAQGIFDIYFPHFERNDAEDWWNQTLSDDTYQRLEGGLLGNKPNREREQHQRRDRWIINLAKVGFHLFS</sequence>
<dbReference type="GO" id="GO:0051607">
    <property type="term" value="P:defense response to virus"/>
    <property type="evidence" value="ECO:0007669"/>
    <property type="project" value="UniProtKB-KW"/>
</dbReference>
<dbReference type="Pfam" id="PF22335">
    <property type="entry name" value="Cas10-Cmr2_palm2"/>
    <property type="match status" value="1"/>
</dbReference>
<keyword evidence="1" id="KW-0547">Nucleotide-binding</keyword>
<keyword evidence="6" id="KW-1185">Reference proteome</keyword>
<evidence type="ECO:0000313" key="5">
    <source>
        <dbReference type="EMBL" id="PSB58772.1"/>
    </source>
</evidence>
<dbReference type="Pfam" id="PF12469">
    <property type="entry name" value="Cmr2_N"/>
    <property type="match status" value="1"/>
</dbReference>
<dbReference type="InterPro" id="IPR043128">
    <property type="entry name" value="Rev_trsase/Diguanyl_cyclase"/>
</dbReference>
<dbReference type="GO" id="GO:0000166">
    <property type="term" value="F:nucleotide binding"/>
    <property type="evidence" value="ECO:0007669"/>
    <property type="project" value="UniProtKB-KW"/>
</dbReference>
<organism evidence="5 6">
    <name type="scientific">Chamaesiphon polymorphus CCALA 037</name>
    <dbReference type="NCBI Taxonomy" id="2107692"/>
    <lineage>
        <taxon>Bacteria</taxon>
        <taxon>Bacillati</taxon>
        <taxon>Cyanobacteriota</taxon>
        <taxon>Cyanophyceae</taxon>
        <taxon>Gomontiellales</taxon>
        <taxon>Chamaesiphonaceae</taxon>
        <taxon>Chamaesiphon</taxon>
    </lineage>
</organism>
<dbReference type="AlphaFoldDB" id="A0A2T1GLL7"/>
<dbReference type="EMBL" id="PVWO01000024">
    <property type="protein sequence ID" value="PSB58772.1"/>
    <property type="molecule type" value="Genomic_DNA"/>
</dbReference>
<feature type="domain" description="CRISPR-associated protein Cmr2 N-terminal" evidence="3">
    <location>
        <begin position="5"/>
        <end position="56"/>
    </location>
</feature>
<comment type="caution">
    <text evidence="5">The sequence shown here is derived from an EMBL/GenBank/DDBJ whole genome shotgun (WGS) entry which is preliminary data.</text>
</comment>
<reference evidence="5 6" key="1">
    <citation type="submission" date="2018-03" db="EMBL/GenBank/DDBJ databases">
        <title>The ancient ancestry and fast evolution of plastids.</title>
        <authorList>
            <person name="Moore K.R."/>
            <person name="Magnabosco C."/>
            <person name="Momper L."/>
            <person name="Gold D.A."/>
            <person name="Bosak T."/>
            <person name="Fournier G.P."/>
        </authorList>
    </citation>
    <scope>NUCLEOTIDE SEQUENCE [LARGE SCALE GENOMIC DNA]</scope>
    <source>
        <strain evidence="5 6">CCALA 037</strain>
    </source>
</reference>
<dbReference type="Gene3D" id="3.30.70.2220">
    <property type="entry name" value="CRISPR-Cas system, Cmr2 subunit, D1 domain, cysteine cluster"/>
    <property type="match status" value="1"/>
</dbReference>